<protein>
    <submittedName>
        <fullName evidence="1">Uncharacterized protein</fullName>
    </submittedName>
</protein>
<evidence type="ECO:0000313" key="1">
    <source>
        <dbReference type="EMBL" id="KAJ8685367.1"/>
    </source>
</evidence>
<accession>A0ACC2PPP2</accession>
<sequence>MAAERIEYNQVQRKLFAGAFNARHRWNSVAAIPLSSLDEGFVDVAIGATLSLPPKLTSSLVDLKCVGIYENRLAASYGISFSTTRESSSSESGYSITALKGSGKGGPWTYQATPNWSEESVDRASDLLSDSDDEGRETFVVRSGPLSDSSSDDDCSTSSAEEDYYIPMYGGQREVTIRQQHFSADPENYYGCDFSPAPDKKSLRHEAVTKFVRECLWMLRLHSVNRNVRKTAQAVRRVLPRWSRRSALKSDSKVLMYCRILCFLG</sequence>
<name>A0ACC2PPP2_9HYME</name>
<keyword evidence="2" id="KW-1185">Reference proteome</keyword>
<gene>
    <name evidence="1" type="ORF">QAD02_021160</name>
</gene>
<organism evidence="1 2">
    <name type="scientific">Eretmocerus hayati</name>
    <dbReference type="NCBI Taxonomy" id="131215"/>
    <lineage>
        <taxon>Eukaryota</taxon>
        <taxon>Metazoa</taxon>
        <taxon>Ecdysozoa</taxon>
        <taxon>Arthropoda</taxon>
        <taxon>Hexapoda</taxon>
        <taxon>Insecta</taxon>
        <taxon>Pterygota</taxon>
        <taxon>Neoptera</taxon>
        <taxon>Endopterygota</taxon>
        <taxon>Hymenoptera</taxon>
        <taxon>Apocrita</taxon>
        <taxon>Proctotrupomorpha</taxon>
        <taxon>Chalcidoidea</taxon>
        <taxon>Aphelinidae</taxon>
        <taxon>Aphelininae</taxon>
        <taxon>Eretmocerus</taxon>
    </lineage>
</organism>
<reference evidence="1" key="1">
    <citation type="submission" date="2023-04" db="EMBL/GenBank/DDBJ databases">
        <title>A chromosome-level genome assembly of the parasitoid wasp Eretmocerus hayati.</title>
        <authorList>
            <person name="Zhong Y."/>
            <person name="Liu S."/>
            <person name="Liu Y."/>
        </authorList>
    </citation>
    <scope>NUCLEOTIDE SEQUENCE</scope>
    <source>
        <strain evidence="1">ZJU_SS_LIU_2023</strain>
    </source>
</reference>
<evidence type="ECO:0000313" key="2">
    <source>
        <dbReference type="Proteomes" id="UP001239111"/>
    </source>
</evidence>
<proteinExistence type="predicted"/>
<dbReference type="EMBL" id="CM056741">
    <property type="protein sequence ID" value="KAJ8685367.1"/>
    <property type="molecule type" value="Genomic_DNA"/>
</dbReference>
<dbReference type="Proteomes" id="UP001239111">
    <property type="component" value="Chromosome 1"/>
</dbReference>
<comment type="caution">
    <text evidence="1">The sequence shown here is derived from an EMBL/GenBank/DDBJ whole genome shotgun (WGS) entry which is preliminary data.</text>
</comment>